<comment type="caution">
    <text evidence="1">The sequence shown here is derived from an EMBL/GenBank/DDBJ whole genome shotgun (WGS) entry which is preliminary data.</text>
</comment>
<dbReference type="AlphaFoldDB" id="A0AAW0UGD8"/>
<organism evidence="1 2">
    <name type="scientific">Scylla paramamosain</name>
    <name type="common">Mud crab</name>
    <dbReference type="NCBI Taxonomy" id="85552"/>
    <lineage>
        <taxon>Eukaryota</taxon>
        <taxon>Metazoa</taxon>
        <taxon>Ecdysozoa</taxon>
        <taxon>Arthropoda</taxon>
        <taxon>Crustacea</taxon>
        <taxon>Multicrustacea</taxon>
        <taxon>Malacostraca</taxon>
        <taxon>Eumalacostraca</taxon>
        <taxon>Eucarida</taxon>
        <taxon>Decapoda</taxon>
        <taxon>Pleocyemata</taxon>
        <taxon>Brachyura</taxon>
        <taxon>Eubrachyura</taxon>
        <taxon>Portunoidea</taxon>
        <taxon>Portunidae</taxon>
        <taxon>Portuninae</taxon>
        <taxon>Scylla</taxon>
    </lineage>
</organism>
<proteinExistence type="predicted"/>
<sequence>MKDCTHTSDHRSSFTLPSVAAQCCEPRHCLTNPHEAASPCYRQVPAAPSHSVRTDRTKPVSWVLACVLAATYPATGYLHAGVLLNLHSSPASFSTIPSTALRFSPPCAQRHGGGSAADGGCDWREYP</sequence>
<dbReference type="EMBL" id="JARAKH010000012">
    <property type="protein sequence ID" value="KAK8398268.1"/>
    <property type="molecule type" value="Genomic_DNA"/>
</dbReference>
<protein>
    <submittedName>
        <fullName evidence="1">Uncharacterized protein</fullName>
    </submittedName>
</protein>
<evidence type="ECO:0000313" key="2">
    <source>
        <dbReference type="Proteomes" id="UP001487740"/>
    </source>
</evidence>
<evidence type="ECO:0000313" key="1">
    <source>
        <dbReference type="EMBL" id="KAK8398268.1"/>
    </source>
</evidence>
<gene>
    <name evidence="1" type="ORF">O3P69_003881</name>
</gene>
<name>A0AAW0UGD8_SCYPA</name>
<dbReference type="Proteomes" id="UP001487740">
    <property type="component" value="Unassembled WGS sequence"/>
</dbReference>
<accession>A0AAW0UGD8</accession>
<keyword evidence="2" id="KW-1185">Reference proteome</keyword>
<reference evidence="1 2" key="1">
    <citation type="submission" date="2023-03" db="EMBL/GenBank/DDBJ databases">
        <title>High-quality genome of Scylla paramamosain provides insights in environmental adaptation.</title>
        <authorList>
            <person name="Zhang L."/>
        </authorList>
    </citation>
    <scope>NUCLEOTIDE SEQUENCE [LARGE SCALE GENOMIC DNA]</scope>
    <source>
        <strain evidence="1">LZ_2023a</strain>
        <tissue evidence="1">Muscle</tissue>
    </source>
</reference>